<dbReference type="STRING" id="1121476.SAMN02745751_00569"/>
<dbReference type="PANTHER" id="PTHR43169">
    <property type="entry name" value="EXSB FAMILY PROTEIN"/>
    <property type="match status" value="1"/>
</dbReference>
<dbReference type="InterPro" id="IPR005232">
    <property type="entry name" value="LarE"/>
</dbReference>
<feature type="active site" description="Nucleophile and sulfur donor" evidence="1">
    <location>
        <position position="181"/>
    </location>
</feature>
<dbReference type="Gene3D" id="3.40.50.620">
    <property type="entry name" value="HUPs"/>
    <property type="match status" value="1"/>
</dbReference>
<dbReference type="EMBL" id="FQZL01000005">
    <property type="protein sequence ID" value="SHI55610.1"/>
    <property type="molecule type" value="Genomic_DNA"/>
</dbReference>
<dbReference type="AlphaFoldDB" id="A0A1M6C3L5"/>
<keyword evidence="4" id="KW-1185">Reference proteome</keyword>
<dbReference type="PIRSF" id="PIRSF006661">
    <property type="entry name" value="PP-lp_UCP006661"/>
    <property type="match status" value="1"/>
</dbReference>
<protein>
    <recommendedName>
        <fullName evidence="2">Asparagine synthetase domain-containing protein</fullName>
    </recommendedName>
</protein>
<dbReference type="OrthoDB" id="9776919at2"/>
<feature type="domain" description="Asparagine synthetase" evidence="2">
    <location>
        <begin position="25"/>
        <end position="87"/>
    </location>
</feature>
<dbReference type="GO" id="GO:0004066">
    <property type="term" value="F:asparagine synthase (glutamine-hydrolyzing) activity"/>
    <property type="evidence" value="ECO:0007669"/>
    <property type="project" value="InterPro"/>
</dbReference>
<dbReference type="CDD" id="cd01990">
    <property type="entry name" value="LarE-like"/>
    <property type="match status" value="1"/>
</dbReference>
<dbReference type="NCBIfam" id="TIGR00268">
    <property type="entry name" value="ATP-dependent sacrificial sulfur transferase LarE"/>
    <property type="match status" value="1"/>
</dbReference>
<evidence type="ECO:0000313" key="4">
    <source>
        <dbReference type="Proteomes" id="UP000184052"/>
    </source>
</evidence>
<dbReference type="InterPro" id="IPR001962">
    <property type="entry name" value="Asn_synthase"/>
</dbReference>
<reference evidence="3 4" key="1">
    <citation type="submission" date="2016-11" db="EMBL/GenBank/DDBJ databases">
        <authorList>
            <person name="Jaros S."/>
            <person name="Januszkiewicz K."/>
            <person name="Wedrychowicz H."/>
        </authorList>
    </citation>
    <scope>NUCLEOTIDE SEQUENCE [LARGE SCALE GENOMIC DNA]</scope>
    <source>
        <strain evidence="3 4">DSM 17477</strain>
    </source>
</reference>
<gene>
    <name evidence="3" type="ORF">SAMN02745751_00569</name>
</gene>
<name>A0A1M6C3L5_9FIRM</name>
<dbReference type="PANTHER" id="PTHR43169:SF2">
    <property type="entry name" value="NAD_GMP SYNTHASE DOMAIN-CONTAINING PROTEIN"/>
    <property type="match status" value="1"/>
</dbReference>
<evidence type="ECO:0000256" key="1">
    <source>
        <dbReference type="PIRSR" id="PIRSR006661-1"/>
    </source>
</evidence>
<dbReference type="InterPro" id="IPR014729">
    <property type="entry name" value="Rossmann-like_a/b/a_fold"/>
</dbReference>
<dbReference type="PROSITE" id="PS50890">
    <property type="entry name" value="PUA"/>
    <property type="match status" value="1"/>
</dbReference>
<dbReference type="RefSeq" id="WP_073046816.1">
    <property type="nucleotide sequence ID" value="NZ_FQZL01000005.1"/>
</dbReference>
<dbReference type="Proteomes" id="UP000184052">
    <property type="component" value="Unassembled WGS sequence"/>
</dbReference>
<evidence type="ECO:0000259" key="2">
    <source>
        <dbReference type="Pfam" id="PF00733"/>
    </source>
</evidence>
<dbReference type="SUPFAM" id="SSF52402">
    <property type="entry name" value="Adenine nucleotide alpha hydrolases-like"/>
    <property type="match status" value="1"/>
</dbReference>
<organism evidence="3 4">
    <name type="scientific">Dethiosulfatibacter aminovorans DSM 17477</name>
    <dbReference type="NCBI Taxonomy" id="1121476"/>
    <lineage>
        <taxon>Bacteria</taxon>
        <taxon>Bacillati</taxon>
        <taxon>Bacillota</taxon>
        <taxon>Tissierellia</taxon>
        <taxon>Dethiosulfatibacter</taxon>
    </lineage>
</organism>
<dbReference type="GO" id="GO:0006529">
    <property type="term" value="P:asparagine biosynthetic process"/>
    <property type="evidence" value="ECO:0007669"/>
    <property type="project" value="InterPro"/>
</dbReference>
<accession>A0A1M6C3L5</accession>
<evidence type="ECO:0000313" key="3">
    <source>
        <dbReference type="EMBL" id="SHI55610.1"/>
    </source>
</evidence>
<dbReference type="InterPro" id="IPR052188">
    <property type="entry name" value="Ni-pincer_cofactor_biosynth"/>
</dbReference>
<dbReference type="GO" id="GO:0016783">
    <property type="term" value="F:sulfurtransferase activity"/>
    <property type="evidence" value="ECO:0007669"/>
    <property type="project" value="InterPro"/>
</dbReference>
<sequence length="279" mass="31298">MESYKSKCSRLLSEIDKYTNKDIVIAFSGGVDSSLLLKLACESAAKKGSEVHAVTAETGLHPVKDIAIAKKVAEEAGAIHHVVRIDELKNAGIEHNPVDRCYLCKKHIFSELKKYAEGLNIDVVLEGTNEDDLHEYRPGIRALRELNILSPIADAGMTKEDVREMAREFGISVADRPSSPCLATRFPYGTLLSDEKMRAVEKGESYIQELGFYNVRIRVHEDIARIEVDEKEMKELLDKRGKVIRLLKDLGFEYITVDLEGFRSGSMDNKVKSREQAVD</sequence>
<proteinExistence type="predicted"/>
<dbReference type="Pfam" id="PF00733">
    <property type="entry name" value="Asn_synthase"/>
    <property type="match status" value="1"/>
</dbReference>